<dbReference type="AlphaFoldDB" id="A0A553HJH7"/>
<dbReference type="Proteomes" id="UP000319160">
    <property type="component" value="Unassembled WGS sequence"/>
</dbReference>
<dbReference type="GO" id="GO:0016192">
    <property type="term" value="P:vesicle-mediated transport"/>
    <property type="evidence" value="ECO:0007669"/>
    <property type="project" value="TreeGrafter"/>
</dbReference>
<name>A0A553HJH7_9PEZI</name>
<dbReference type="OrthoDB" id="3556830at2759"/>
<dbReference type="Pfam" id="PF12273">
    <property type="entry name" value="RCR"/>
    <property type="match status" value="1"/>
</dbReference>
<accession>A0A553HJH7</accession>
<dbReference type="EMBL" id="VFLP01000100">
    <property type="protein sequence ID" value="TRX88094.1"/>
    <property type="molecule type" value="Genomic_DNA"/>
</dbReference>
<protein>
    <submittedName>
        <fullName evidence="3">Uncharacterized protein</fullName>
    </submittedName>
</protein>
<proteinExistence type="predicted"/>
<evidence type="ECO:0000256" key="1">
    <source>
        <dbReference type="SAM" id="MobiDB-lite"/>
    </source>
</evidence>
<evidence type="ECO:0000256" key="2">
    <source>
        <dbReference type="SAM" id="Phobius"/>
    </source>
</evidence>
<reference evidence="4" key="1">
    <citation type="submission" date="2019-06" db="EMBL/GenBank/DDBJ databases">
        <title>Draft genome sequence of the griseofulvin-producing fungus Xylaria cubensis strain G536.</title>
        <authorList>
            <person name="Mead M.E."/>
            <person name="Raja H.A."/>
            <person name="Steenwyk J.L."/>
            <person name="Knowles S.L."/>
            <person name="Oberlies N.H."/>
            <person name="Rokas A."/>
        </authorList>
    </citation>
    <scope>NUCLEOTIDE SEQUENCE [LARGE SCALE GENOMIC DNA]</scope>
    <source>
        <strain evidence="4">G536</strain>
    </source>
</reference>
<organism evidence="3 4">
    <name type="scientific">Xylaria flabelliformis</name>
    <dbReference type="NCBI Taxonomy" id="2512241"/>
    <lineage>
        <taxon>Eukaryota</taxon>
        <taxon>Fungi</taxon>
        <taxon>Dikarya</taxon>
        <taxon>Ascomycota</taxon>
        <taxon>Pezizomycotina</taxon>
        <taxon>Sordariomycetes</taxon>
        <taxon>Xylariomycetidae</taxon>
        <taxon>Xylariales</taxon>
        <taxon>Xylariaceae</taxon>
        <taxon>Xylaria</taxon>
    </lineage>
</organism>
<evidence type="ECO:0000313" key="3">
    <source>
        <dbReference type="EMBL" id="TRX88094.1"/>
    </source>
</evidence>
<dbReference type="InterPro" id="IPR020999">
    <property type="entry name" value="Chitin_synth_reg_RCR"/>
</dbReference>
<keyword evidence="2" id="KW-0472">Membrane</keyword>
<feature type="transmembrane region" description="Helical" evidence="2">
    <location>
        <begin position="42"/>
        <end position="62"/>
    </location>
</feature>
<dbReference type="PANTHER" id="PTHR28187">
    <property type="entry name" value="PROTEIN RCR1-RELATED"/>
    <property type="match status" value="1"/>
</dbReference>
<dbReference type="PANTHER" id="PTHR28187:SF1">
    <property type="entry name" value="PROTEIN RCR1-RELATED"/>
    <property type="match status" value="1"/>
</dbReference>
<keyword evidence="2" id="KW-1133">Transmembrane helix</keyword>
<keyword evidence="4" id="KW-1185">Reference proteome</keyword>
<gene>
    <name evidence="3" type="ORF">FHL15_010992</name>
</gene>
<feature type="compositionally biased region" description="Polar residues" evidence="1">
    <location>
        <begin position="113"/>
        <end position="127"/>
    </location>
</feature>
<keyword evidence="2" id="KW-0812">Transmembrane</keyword>
<feature type="region of interest" description="Disordered" evidence="1">
    <location>
        <begin position="90"/>
        <end position="149"/>
    </location>
</feature>
<sequence>MAPVLEQVSAALFQKRDICPSGYYYSNGRCYQGSTWYWYGRWIFAAVVIALFLLIFFLWACINSRRRRRGGQRPMYGTGWMAPQPQYYNNPHAYNQPPPAYGAPAQSYPMDNRYQTTDGHYGQQSNGIEPPKNVYGGEYAPPAGPPPTK</sequence>
<evidence type="ECO:0000313" key="4">
    <source>
        <dbReference type="Proteomes" id="UP000319160"/>
    </source>
</evidence>
<comment type="caution">
    <text evidence="3">The sequence shown here is derived from an EMBL/GenBank/DDBJ whole genome shotgun (WGS) entry which is preliminary data.</text>
</comment>